<dbReference type="AlphaFoldDB" id="A0AAU6TN63"/>
<name>A0AAU6TN63_UNCXX</name>
<dbReference type="EMBL" id="CP095343">
    <property type="protein sequence ID" value="XAG62639.1"/>
    <property type="molecule type" value="Genomic_DNA"/>
</dbReference>
<proteinExistence type="predicted"/>
<reference evidence="1" key="1">
    <citation type="submission" date="2022-03" db="EMBL/GenBank/DDBJ databases">
        <title>Sea Food Isolates.</title>
        <authorList>
            <person name="Li c."/>
        </authorList>
    </citation>
    <scope>NUCLEOTIDE SEQUENCE</scope>
    <source>
        <strain evidence="1">19MO02SH05</strain>
    </source>
</reference>
<accession>A0AAU6TN63</accession>
<evidence type="ECO:0000313" key="2">
    <source>
        <dbReference type="EMBL" id="XAG63305.1"/>
    </source>
</evidence>
<organism evidence="1">
    <name type="scientific">bacterium 19MO02SH05</name>
    <dbReference type="NCBI Taxonomy" id="2920696"/>
    <lineage>
        <taxon>Bacteria</taxon>
    </lineage>
</organism>
<gene>
    <name evidence="2" type="ORF">MRL64_15300</name>
    <name evidence="1" type="ORF">MRL64_16960</name>
</gene>
<protein>
    <submittedName>
        <fullName evidence="1">Uncharacterized protein</fullName>
    </submittedName>
</protein>
<evidence type="ECO:0000313" key="1">
    <source>
        <dbReference type="EMBL" id="XAG62639.1"/>
    </source>
</evidence>
<sequence>MDQKELIKKEAARLLPEAIQEIKASGMYWNGSISRTVTSTLQRHLKESGYATVVTEVPPLWEHVFDSTGASYEKLCEIANERASGTF</sequence>
<dbReference type="EMBL" id="CP095343">
    <property type="protein sequence ID" value="XAG63305.1"/>
    <property type="molecule type" value="Genomic_DNA"/>
</dbReference>